<name>A0A1H8HP29_9BACT</name>
<dbReference type="Pfam" id="PF00899">
    <property type="entry name" value="ThiF"/>
    <property type="match status" value="1"/>
</dbReference>
<dbReference type="PANTHER" id="PTHR43267">
    <property type="entry name" value="TRNA THREONYLCARBAMOYLADENOSINE DEHYDRATASE"/>
    <property type="match status" value="1"/>
</dbReference>
<dbReference type="GO" id="GO:0061504">
    <property type="term" value="P:cyclic threonylcarbamoyladenosine biosynthetic process"/>
    <property type="evidence" value="ECO:0007669"/>
    <property type="project" value="TreeGrafter"/>
</dbReference>
<dbReference type="Proteomes" id="UP000198984">
    <property type="component" value="Unassembled WGS sequence"/>
</dbReference>
<dbReference type="InterPro" id="IPR045886">
    <property type="entry name" value="ThiF/MoeB/HesA"/>
</dbReference>
<gene>
    <name evidence="2" type="ORF">SAMN04488505_111121</name>
</gene>
<dbReference type="AlphaFoldDB" id="A0A1H8HP29"/>
<dbReference type="CDD" id="cd01483">
    <property type="entry name" value="E1_enzyme_family"/>
    <property type="match status" value="1"/>
</dbReference>
<proteinExistence type="predicted"/>
<dbReference type="STRING" id="573321.SAMN04488505_111121"/>
<dbReference type="OrthoDB" id="5149792at2"/>
<dbReference type="RefSeq" id="WP_089920216.1">
    <property type="nucleotide sequence ID" value="NZ_FOBB01000011.1"/>
</dbReference>
<dbReference type="Gene3D" id="3.40.50.720">
    <property type="entry name" value="NAD(P)-binding Rossmann-like Domain"/>
    <property type="match status" value="1"/>
</dbReference>
<organism evidence="2 3">
    <name type="scientific">Chitinophaga rupis</name>
    <dbReference type="NCBI Taxonomy" id="573321"/>
    <lineage>
        <taxon>Bacteria</taxon>
        <taxon>Pseudomonadati</taxon>
        <taxon>Bacteroidota</taxon>
        <taxon>Chitinophagia</taxon>
        <taxon>Chitinophagales</taxon>
        <taxon>Chitinophagaceae</taxon>
        <taxon>Chitinophaga</taxon>
    </lineage>
</organism>
<sequence length="369" mass="41784">MNPIEARHWISAEDKDLKTVSFFHLSFPEQRAAFEELIQHTPAIQVYDTIWQQLQELMKTRHPAEKLSPDLLQQKAAAHIGNGPADEYGVWVYYPWSQRLVHILDEAEFVEMRTSRNQHKITAAEIKTLAAKKIGIIGLSVGQSAALTLAIERLCGEIRIADFDTLDLSNLNRIRAGIHNIGLPKTTIVAREIAEIDPFLKVTCFEKGITEDNIEDFLQEGGRLDVLAEECDSMDIKILSRQRARAMGIPVVMETSDRGMMDIERFDQEPQRPLLHGKVPDDLSYTTIRQFSGEQRMQVALNILDYDNISEKLRSSIHEIGKTITTWPQLASAVALGGAMVAHVCREICLEHNIPSGRYYVDPDQLFKL</sequence>
<keyword evidence="3" id="KW-1185">Reference proteome</keyword>
<protein>
    <submittedName>
        <fullName evidence="2">ThiF family protein</fullName>
    </submittedName>
</protein>
<evidence type="ECO:0000313" key="2">
    <source>
        <dbReference type="EMBL" id="SEN57879.1"/>
    </source>
</evidence>
<dbReference type="InterPro" id="IPR035985">
    <property type="entry name" value="Ubiquitin-activating_enz"/>
</dbReference>
<dbReference type="InterPro" id="IPR000594">
    <property type="entry name" value="ThiF_NAD_FAD-bd"/>
</dbReference>
<feature type="domain" description="THIF-type NAD/FAD binding fold" evidence="1">
    <location>
        <begin position="120"/>
        <end position="254"/>
    </location>
</feature>
<dbReference type="PANTHER" id="PTHR43267:SF3">
    <property type="entry name" value="THIF PROTEIN"/>
    <property type="match status" value="1"/>
</dbReference>
<dbReference type="GO" id="GO:0008641">
    <property type="term" value="F:ubiquitin-like modifier activating enzyme activity"/>
    <property type="evidence" value="ECO:0007669"/>
    <property type="project" value="InterPro"/>
</dbReference>
<dbReference type="GO" id="GO:0061503">
    <property type="term" value="F:tRNA threonylcarbamoyladenosine dehydratase"/>
    <property type="evidence" value="ECO:0007669"/>
    <property type="project" value="TreeGrafter"/>
</dbReference>
<evidence type="ECO:0000313" key="3">
    <source>
        <dbReference type="Proteomes" id="UP000198984"/>
    </source>
</evidence>
<dbReference type="EMBL" id="FOBB01000011">
    <property type="protein sequence ID" value="SEN57879.1"/>
    <property type="molecule type" value="Genomic_DNA"/>
</dbReference>
<dbReference type="SUPFAM" id="SSF69572">
    <property type="entry name" value="Activating enzymes of the ubiquitin-like proteins"/>
    <property type="match status" value="1"/>
</dbReference>
<reference evidence="2 3" key="1">
    <citation type="submission" date="2016-10" db="EMBL/GenBank/DDBJ databases">
        <authorList>
            <person name="de Groot N.N."/>
        </authorList>
    </citation>
    <scope>NUCLEOTIDE SEQUENCE [LARGE SCALE GENOMIC DNA]</scope>
    <source>
        <strain evidence="2 3">DSM 21039</strain>
    </source>
</reference>
<accession>A0A1H8HP29</accession>
<evidence type="ECO:0000259" key="1">
    <source>
        <dbReference type="Pfam" id="PF00899"/>
    </source>
</evidence>